<dbReference type="InterPro" id="IPR052549">
    <property type="entry name" value="SpmB"/>
</dbReference>
<sequence length="157" mass="17406">MNNKINKPSSSNPFDIFIVGARKGFYIAANHLIPNILMAYVIAQILNLLGIIHFLEQLFSPLMSLFGLPDVASTVLLTAWFSASASVGLILSLIAQEQLTSLDTTILLPAIFLMGSQLQYIGRLLRIANVPRRYWPILMITSILNAFISMSIMKIII</sequence>
<feature type="domain" description="Nucleoside transporter/FeoB GTPase Gate" evidence="2">
    <location>
        <begin position="32"/>
        <end position="123"/>
    </location>
</feature>
<keyword evidence="1" id="KW-0812">Transmembrane</keyword>
<feature type="transmembrane region" description="Helical" evidence="1">
    <location>
        <begin position="134"/>
        <end position="156"/>
    </location>
</feature>
<dbReference type="PANTHER" id="PTHR35793">
    <property type="entry name" value="INNER MEMBRANE PROTEIN YJIG"/>
    <property type="match status" value="1"/>
</dbReference>
<evidence type="ECO:0000313" key="3">
    <source>
        <dbReference type="EMBL" id="TEA26916.1"/>
    </source>
</evidence>
<evidence type="ECO:0000256" key="1">
    <source>
        <dbReference type="SAM" id="Phobius"/>
    </source>
</evidence>
<reference evidence="3 4" key="1">
    <citation type="journal article" date="2014" name="Appl. Environ. Microbiol.">
        <title>Genomic features of a bumble bee symbiont reflect its host environment.</title>
        <authorList>
            <person name="Martinson V.G."/>
            <person name="Magoc T."/>
            <person name="Koch H."/>
            <person name="Salzberg S.L."/>
            <person name="Moran N.A."/>
        </authorList>
    </citation>
    <scope>NUCLEOTIDE SEQUENCE [LARGE SCALE GENOMIC DNA]</scope>
    <source>
        <strain evidence="3 4">Bimp</strain>
    </source>
</reference>
<proteinExistence type="predicted"/>
<feature type="transmembrane region" description="Helical" evidence="1">
    <location>
        <begin position="32"/>
        <end position="55"/>
    </location>
</feature>
<protein>
    <recommendedName>
        <fullName evidence="2">Nucleoside transporter/FeoB GTPase Gate domain-containing protein</fullName>
    </recommendedName>
</protein>
<dbReference type="RefSeq" id="WP_024496327.1">
    <property type="nucleotide sequence ID" value="NZ_AWGA01000063.1"/>
</dbReference>
<accession>A0AB94IBY2</accession>
<dbReference type="InterPro" id="IPR011642">
    <property type="entry name" value="Gate_dom"/>
</dbReference>
<dbReference type="Pfam" id="PF07670">
    <property type="entry name" value="Gate"/>
    <property type="match status" value="1"/>
</dbReference>
<gene>
    <name evidence="3" type="ORF">O970_06565</name>
</gene>
<organism evidence="3 4">
    <name type="scientific">Candidatus Schmidhempelia bombi str. Bimp</name>
    <dbReference type="NCBI Taxonomy" id="1387197"/>
    <lineage>
        <taxon>Bacteria</taxon>
        <taxon>Pseudomonadati</taxon>
        <taxon>Pseudomonadota</taxon>
        <taxon>Gammaproteobacteria</taxon>
        <taxon>Orbales</taxon>
        <taxon>Orbaceae</taxon>
        <taxon>Candidatus Schmidhempelia</taxon>
    </lineage>
</organism>
<keyword evidence="4" id="KW-1185">Reference proteome</keyword>
<dbReference type="PANTHER" id="PTHR35793:SF2">
    <property type="entry name" value="INNER MEMBRANE PROTEIN YJIG"/>
    <property type="match status" value="1"/>
</dbReference>
<dbReference type="EMBL" id="AWGA01000063">
    <property type="protein sequence ID" value="TEA26916.1"/>
    <property type="molecule type" value="Genomic_DNA"/>
</dbReference>
<keyword evidence="1" id="KW-0472">Membrane</keyword>
<dbReference type="NCBIfam" id="NF007811">
    <property type="entry name" value="PRK10519.1"/>
    <property type="match status" value="1"/>
</dbReference>
<evidence type="ECO:0000259" key="2">
    <source>
        <dbReference type="Pfam" id="PF07670"/>
    </source>
</evidence>
<dbReference type="GO" id="GO:0005886">
    <property type="term" value="C:plasma membrane"/>
    <property type="evidence" value="ECO:0007669"/>
    <property type="project" value="TreeGrafter"/>
</dbReference>
<name>A0AB94IBY2_9GAMM</name>
<feature type="transmembrane region" description="Helical" evidence="1">
    <location>
        <begin position="75"/>
        <end position="94"/>
    </location>
</feature>
<keyword evidence="1" id="KW-1133">Transmembrane helix</keyword>
<dbReference type="AlphaFoldDB" id="A0AB94IBY2"/>
<dbReference type="Proteomes" id="UP000506160">
    <property type="component" value="Unassembled WGS sequence"/>
</dbReference>
<evidence type="ECO:0000313" key="4">
    <source>
        <dbReference type="Proteomes" id="UP000506160"/>
    </source>
</evidence>
<comment type="caution">
    <text evidence="3">The sequence shown here is derived from an EMBL/GenBank/DDBJ whole genome shotgun (WGS) entry which is preliminary data.</text>
</comment>